<dbReference type="RefSeq" id="WP_213656307.1">
    <property type="nucleotide sequence ID" value="NZ_BOSL01000017.1"/>
</dbReference>
<evidence type="ECO:0000313" key="3">
    <source>
        <dbReference type="Proteomes" id="UP000679992"/>
    </source>
</evidence>
<dbReference type="EMBL" id="BOSL01000017">
    <property type="protein sequence ID" value="GIP55306.1"/>
    <property type="molecule type" value="Genomic_DNA"/>
</dbReference>
<dbReference type="SUPFAM" id="SSF56349">
    <property type="entry name" value="DNA breaking-rejoining enzymes"/>
    <property type="match status" value="1"/>
</dbReference>
<evidence type="ECO:0000256" key="1">
    <source>
        <dbReference type="ARBA" id="ARBA00023172"/>
    </source>
</evidence>
<dbReference type="InterPro" id="IPR013762">
    <property type="entry name" value="Integrase-like_cat_sf"/>
</dbReference>
<keyword evidence="3" id="KW-1185">Reference proteome</keyword>
<gene>
    <name evidence="2" type="ORF">J42TS3_43410</name>
</gene>
<protein>
    <recommendedName>
        <fullName evidence="4">Core-binding (CB) domain-containing protein</fullName>
    </recommendedName>
</protein>
<dbReference type="InterPro" id="IPR011010">
    <property type="entry name" value="DNA_brk_join_enz"/>
</dbReference>
<dbReference type="Gene3D" id="1.10.443.10">
    <property type="entry name" value="Intergrase catalytic core"/>
    <property type="match status" value="1"/>
</dbReference>
<sequence>MDKIVDFNHDRYIRFIAEPVWLDWIKLKNKEEIEKKQVMVICLKDLRTDCKVVHPISEFVLQWYNKQFNTMRKHTITTVAFLNFILDRQNDFKVSTLEDLTLSHANEFLNHLTANSRAYGTVKDAEQTLTQLYLFLYKHEILKHVQDNAFEKHTGPYHTYIKSPFTPIYPSIKARKIEHILPYQYIGMFLESVITTANPILLGVYFQIFGGLRAGEVVNIKRSDVKVKPTGEILISLNNNNLRTDIRTGDASVKRPRQQRIMSIHDWLSLFKENHYKLYIPTDGSNALFINRDGKAMSLGSYRQYFEKAKTHFIKRLRESHYKDDVLLGNHLYTAKWSTHIGRGTFTNLLAEEAENPYDIAQPRGDKQLTSSLSYMSGTERMKRKIEEKLQNMTTNYLPMLIQQRKRN</sequence>
<organism evidence="2 3">
    <name type="scientific">Paenibacillus vini</name>
    <dbReference type="NCBI Taxonomy" id="1476024"/>
    <lineage>
        <taxon>Bacteria</taxon>
        <taxon>Bacillati</taxon>
        <taxon>Bacillota</taxon>
        <taxon>Bacilli</taxon>
        <taxon>Bacillales</taxon>
        <taxon>Paenibacillaceae</taxon>
        <taxon>Paenibacillus</taxon>
    </lineage>
</organism>
<comment type="caution">
    <text evidence="2">The sequence shown here is derived from an EMBL/GenBank/DDBJ whole genome shotgun (WGS) entry which is preliminary data.</text>
</comment>
<evidence type="ECO:0000313" key="2">
    <source>
        <dbReference type="EMBL" id="GIP55306.1"/>
    </source>
</evidence>
<name>A0ABQ4MH36_9BACL</name>
<keyword evidence="1" id="KW-0233">DNA recombination</keyword>
<evidence type="ECO:0008006" key="4">
    <source>
        <dbReference type="Google" id="ProtNLM"/>
    </source>
</evidence>
<reference evidence="2 3" key="1">
    <citation type="submission" date="2021-03" db="EMBL/GenBank/DDBJ databases">
        <title>Antimicrobial resistance genes in bacteria isolated from Japanese honey, and their potential for conferring macrolide and lincosamide resistance in the American foulbrood pathogen Paenibacillus larvae.</title>
        <authorList>
            <person name="Okamoto M."/>
            <person name="Kumagai M."/>
            <person name="Kanamori H."/>
            <person name="Takamatsu D."/>
        </authorList>
    </citation>
    <scope>NUCLEOTIDE SEQUENCE [LARGE SCALE GENOMIC DNA]</scope>
    <source>
        <strain evidence="2 3">J42TS3</strain>
    </source>
</reference>
<proteinExistence type="predicted"/>
<dbReference type="Proteomes" id="UP000679992">
    <property type="component" value="Unassembled WGS sequence"/>
</dbReference>
<accession>A0ABQ4MH36</accession>